<dbReference type="InterPro" id="IPR006474">
    <property type="entry name" value="Helicase_Cas3_CRISPR-ass_core"/>
</dbReference>
<dbReference type="PROSITE" id="PS51643">
    <property type="entry name" value="HD_CAS3"/>
    <property type="match status" value="1"/>
</dbReference>
<dbReference type="SUPFAM" id="SSF109604">
    <property type="entry name" value="HD-domain/PDEase-like"/>
    <property type="match status" value="1"/>
</dbReference>
<evidence type="ECO:0000256" key="3">
    <source>
        <dbReference type="ARBA" id="ARBA00022722"/>
    </source>
</evidence>
<evidence type="ECO:0000313" key="13">
    <source>
        <dbReference type="EMBL" id="PNV75479.1"/>
    </source>
</evidence>
<keyword evidence="6" id="KW-0378">Hydrolase</keyword>
<evidence type="ECO:0000256" key="4">
    <source>
        <dbReference type="ARBA" id="ARBA00022723"/>
    </source>
</evidence>
<dbReference type="PANTHER" id="PTHR47959:SF16">
    <property type="entry name" value="CRISPR-ASSOCIATED NUCLEASE_HELICASE CAS3-RELATED"/>
    <property type="match status" value="1"/>
</dbReference>
<dbReference type="NCBIfam" id="TIGR01596">
    <property type="entry name" value="cas3_HD"/>
    <property type="match status" value="1"/>
</dbReference>
<dbReference type="Proteomes" id="UP000094669">
    <property type="component" value="Unassembled WGS sequence"/>
</dbReference>
<dbReference type="Gene3D" id="1.10.3210.30">
    <property type="match status" value="1"/>
</dbReference>
<reference evidence="13" key="1">
    <citation type="submission" date="2018-01" db="EMBL/GenBank/DDBJ databases">
        <title>Genomic characterization of Leptospira inadai serogroup Lyme isolated from captured rat in Brazil and comparative analysis with human reference strain.</title>
        <authorList>
            <person name="Moreno L.Z."/>
            <person name="Loureiro A.P."/>
            <person name="Miraglia F."/>
            <person name="Kremer F.S."/>
            <person name="Eslabao M.R."/>
            <person name="Dellagostin O.A."/>
            <person name="Lilenbaum W."/>
            <person name="Moreno A.M."/>
        </authorList>
    </citation>
    <scope>NUCLEOTIDE SEQUENCE [LARGE SCALE GENOMIC DNA]</scope>
    <source>
        <strain evidence="13">M34/99</strain>
    </source>
</reference>
<feature type="domain" description="HD Cas3-type" evidence="12">
    <location>
        <begin position="9"/>
        <end position="239"/>
    </location>
</feature>
<comment type="caution">
    <text evidence="13">The sequence shown here is derived from an EMBL/GenBank/DDBJ whole genome shotgun (WGS) entry which is preliminary data.</text>
</comment>
<dbReference type="PROSITE" id="PS51192">
    <property type="entry name" value="HELICASE_ATP_BIND_1"/>
    <property type="match status" value="1"/>
</dbReference>
<proteinExistence type="inferred from homology"/>
<evidence type="ECO:0000256" key="5">
    <source>
        <dbReference type="ARBA" id="ARBA00022741"/>
    </source>
</evidence>
<evidence type="ECO:0000256" key="10">
    <source>
        <dbReference type="ARBA" id="ARBA00038437"/>
    </source>
</evidence>
<dbReference type="Pfam" id="PF00270">
    <property type="entry name" value="DEAD"/>
    <property type="match status" value="1"/>
</dbReference>
<keyword evidence="3" id="KW-0540">Nuclease</keyword>
<evidence type="ECO:0000313" key="14">
    <source>
        <dbReference type="Proteomes" id="UP000094669"/>
    </source>
</evidence>
<evidence type="ECO:0000256" key="6">
    <source>
        <dbReference type="ARBA" id="ARBA00022801"/>
    </source>
</evidence>
<dbReference type="SMART" id="SM00487">
    <property type="entry name" value="DEXDc"/>
    <property type="match status" value="1"/>
</dbReference>
<dbReference type="InterPro" id="IPR011545">
    <property type="entry name" value="DEAD/DEAH_box_helicase_dom"/>
</dbReference>
<dbReference type="NCBIfam" id="TIGR01587">
    <property type="entry name" value="cas3_core"/>
    <property type="match status" value="1"/>
</dbReference>
<comment type="similarity">
    <text evidence="2">In the central section; belongs to the CRISPR-associated helicase Cas3 family.</text>
</comment>
<organism evidence="13 14">
    <name type="scientific">Leptospira inadai serovar Lyme</name>
    <dbReference type="NCBI Taxonomy" id="293084"/>
    <lineage>
        <taxon>Bacteria</taxon>
        <taxon>Pseudomonadati</taxon>
        <taxon>Spirochaetota</taxon>
        <taxon>Spirochaetia</taxon>
        <taxon>Leptospirales</taxon>
        <taxon>Leptospiraceae</taxon>
        <taxon>Leptospira</taxon>
    </lineage>
</organism>
<comment type="similarity">
    <text evidence="1">In the N-terminal section; belongs to the CRISPR-associated nuclease Cas3-HD family.</text>
</comment>
<protein>
    <submittedName>
        <fullName evidence="13">CRISPR-associated helicase/endonuclease Cas3</fullName>
    </submittedName>
</protein>
<evidence type="ECO:0000256" key="2">
    <source>
        <dbReference type="ARBA" id="ARBA00009046"/>
    </source>
</evidence>
<dbReference type="InterPro" id="IPR027417">
    <property type="entry name" value="P-loop_NTPase"/>
</dbReference>
<dbReference type="InterPro" id="IPR014001">
    <property type="entry name" value="Helicase_ATP-bd"/>
</dbReference>
<sequence length="776" mass="89638">MEKIYAKSPVPGGEGLLKHSYRVADRIIQLKSRIPALAVDLKIPNFWQILFWAGFFHDFGKIAVGFQKMLRTLNRPETQPVRHEIFSLAFVHWVFDSDTPEFERVTSAIASHHRDFKQTSDRYITDHSEDSGIQEYWQREILRENISLLAEWTLKFPEKIADKCGLDLGPVRPKKIDIERTYSNGPKKIREALSSYKSYYEKQNPSRIVKKDPAIKIELQNFRKEAICVRGILLQADRLASSNAPRLTSPDFENVKIGTKQRLYEHQKKSGEISGSAILSAPTGSGKTEAGLFWAHRQQREGRPGGLYYILPYQASLNAMYFRMRERYKISDQDISLLHSRTIPAIYRELVQETGPEEATRQAKRKKSLGKLHQQPFCIGTPYQLLRAAFRLPGYEGQWAMMQGAQMVVDEIHGYEPKRLGLLLGFFSDLRDRWDVRFFFMSATFPTWLAKEVEKTIGDSHRIQADSALFQEFRRHRLCVKDGTLKNEDLIEEIINRMNAGERILVVANLVSTAKELALRLKQAIPPRAGPSEQEKVLLLHGRFHSKDRLELESKLMKRMEDENTQEGFVVVATQVVEVSLDLDFDCLYTEPAPLEALLQRFGRVNRWLRFPEKPVYVMKEAVDWKKPYDKESLLRNTVELLCKLNDTLIDESAAGEYLDRLYSSEVDTILEEVEEGRELYRKIAGPETLKAFDSDPMAIQEFEQLFDGTEVLPESCLEEFERLLDEEKIVEAYSMLVPISKKRYYFLCQTGKIRERKGPDISIACCEYDSFSGLQ</sequence>
<dbReference type="InterPro" id="IPR050079">
    <property type="entry name" value="DEAD_box_RNA_helicase"/>
</dbReference>
<keyword evidence="14" id="KW-1185">Reference proteome</keyword>
<gene>
    <name evidence="13" type="ORF">BES34_007485</name>
</gene>
<evidence type="ECO:0000256" key="8">
    <source>
        <dbReference type="ARBA" id="ARBA00022840"/>
    </source>
</evidence>
<keyword evidence="8" id="KW-0067">ATP-binding</keyword>
<evidence type="ECO:0000256" key="1">
    <source>
        <dbReference type="ARBA" id="ARBA00006847"/>
    </source>
</evidence>
<evidence type="ECO:0000256" key="7">
    <source>
        <dbReference type="ARBA" id="ARBA00022806"/>
    </source>
</evidence>
<dbReference type="InterPro" id="IPR054712">
    <property type="entry name" value="Cas3-like_dom"/>
</dbReference>
<dbReference type="EMBL" id="MCRM02000006">
    <property type="protein sequence ID" value="PNV75479.1"/>
    <property type="molecule type" value="Genomic_DNA"/>
</dbReference>
<dbReference type="PANTHER" id="PTHR47959">
    <property type="entry name" value="ATP-DEPENDENT RNA HELICASE RHLE-RELATED"/>
    <property type="match status" value="1"/>
</dbReference>
<evidence type="ECO:0000259" key="11">
    <source>
        <dbReference type="PROSITE" id="PS51192"/>
    </source>
</evidence>
<dbReference type="Pfam" id="PF18019">
    <property type="entry name" value="Cas3_HD"/>
    <property type="match status" value="1"/>
</dbReference>
<dbReference type="Gene3D" id="3.40.50.300">
    <property type="entry name" value="P-loop containing nucleotide triphosphate hydrolases"/>
    <property type="match status" value="2"/>
</dbReference>
<dbReference type="InterPro" id="IPR006483">
    <property type="entry name" value="CRISPR-assoc_Cas3_HD"/>
</dbReference>
<dbReference type="InterPro" id="IPR001650">
    <property type="entry name" value="Helicase_C-like"/>
</dbReference>
<dbReference type="SMART" id="SM00490">
    <property type="entry name" value="HELICc"/>
    <property type="match status" value="1"/>
</dbReference>
<evidence type="ECO:0000259" key="12">
    <source>
        <dbReference type="PROSITE" id="PS51643"/>
    </source>
</evidence>
<keyword evidence="9" id="KW-0051">Antiviral defense</keyword>
<keyword evidence="7" id="KW-0347">Helicase</keyword>
<dbReference type="InterPro" id="IPR038257">
    <property type="entry name" value="CRISPR-assoc_Cas3_HD_sf"/>
</dbReference>
<dbReference type="CDD" id="cd09641">
    <property type="entry name" value="Cas3''_I"/>
    <property type="match status" value="1"/>
</dbReference>
<evidence type="ECO:0000256" key="9">
    <source>
        <dbReference type="ARBA" id="ARBA00023118"/>
    </source>
</evidence>
<accession>A0ABX4YJY3</accession>
<dbReference type="RefSeq" id="WP_010413199.1">
    <property type="nucleotide sequence ID" value="NZ_MCRM02000006.1"/>
</dbReference>
<name>A0ABX4YJY3_9LEPT</name>
<keyword evidence="4" id="KW-0479">Metal-binding</keyword>
<comment type="similarity">
    <text evidence="10">Belongs to the DEAD box helicase family.</text>
</comment>
<feature type="domain" description="Helicase ATP-binding" evidence="11">
    <location>
        <begin position="268"/>
        <end position="463"/>
    </location>
</feature>
<dbReference type="Pfam" id="PF22590">
    <property type="entry name" value="Cas3-like_C_2"/>
    <property type="match status" value="1"/>
</dbReference>
<dbReference type="SUPFAM" id="SSF52540">
    <property type="entry name" value="P-loop containing nucleoside triphosphate hydrolases"/>
    <property type="match status" value="1"/>
</dbReference>
<keyword evidence="5" id="KW-0547">Nucleotide-binding</keyword>